<gene>
    <name evidence="1" type="ORF">QBC32DRAFT_350621</name>
</gene>
<accession>A0AAN6NMW9</accession>
<dbReference type="GO" id="GO:0046872">
    <property type="term" value="F:metal ion binding"/>
    <property type="evidence" value="ECO:0007669"/>
    <property type="project" value="InterPro"/>
</dbReference>
<keyword evidence="2" id="KW-1185">Reference proteome</keyword>
<reference evidence="1" key="1">
    <citation type="journal article" date="2023" name="Mol. Phylogenet. Evol.">
        <title>Genome-scale phylogeny and comparative genomics of the fungal order Sordariales.</title>
        <authorList>
            <person name="Hensen N."/>
            <person name="Bonometti L."/>
            <person name="Westerberg I."/>
            <person name="Brannstrom I.O."/>
            <person name="Guillou S."/>
            <person name="Cros-Aarteil S."/>
            <person name="Calhoun S."/>
            <person name="Haridas S."/>
            <person name="Kuo A."/>
            <person name="Mondo S."/>
            <person name="Pangilinan J."/>
            <person name="Riley R."/>
            <person name="LaButti K."/>
            <person name="Andreopoulos B."/>
            <person name="Lipzen A."/>
            <person name="Chen C."/>
            <person name="Yan M."/>
            <person name="Daum C."/>
            <person name="Ng V."/>
            <person name="Clum A."/>
            <person name="Steindorff A."/>
            <person name="Ohm R.A."/>
            <person name="Martin F."/>
            <person name="Silar P."/>
            <person name="Natvig D.O."/>
            <person name="Lalanne C."/>
            <person name="Gautier V."/>
            <person name="Ament-Velasquez S.L."/>
            <person name="Kruys A."/>
            <person name="Hutchinson M.I."/>
            <person name="Powell A.J."/>
            <person name="Barry K."/>
            <person name="Miller A.N."/>
            <person name="Grigoriev I.V."/>
            <person name="Debuchy R."/>
            <person name="Gladieux P."/>
            <person name="Hiltunen Thoren M."/>
            <person name="Johannesson H."/>
        </authorList>
    </citation>
    <scope>NUCLEOTIDE SEQUENCE</scope>
    <source>
        <strain evidence="1">CBS 626.80</strain>
    </source>
</reference>
<sequence length="104" mass="11244">MSAAEEPVTYKFNISMSCSGCYNAVNRVLTTFKAKQESVTDINVTFDDNAKAGTATVVVDPKSPLSDEDVIQTVAKPGKEITSGEKNGVVTWDKDQIKEIVAKK</sequence>
<proteinExistence type="predicted"/>
<comment type="caution">
    <text evidence="1">The sequence shown here is derived from an EMBL/GenBank/DDBJ whole genome shotgun (WGS) entry which is preliminary data.</text>
</comment>
<evidence type="ECO:0000313" key="2">
    <source>
        <dbReference type="Proteomes" id="UP001303222"/>
    </source>
</evidence>
<dbReference type="Gene3D" id="3.30.70.100">
    <property type="match status" value="1"/>
</dbReference>
<dbReference type="Proteomes" id="UP001303222">
    <property type="component" value="Unassembled WGS sequence"/>
</dbReference>
<name>A0AAN6NMW9_9PEZI</name>
<dbReference type="InterPro" id="IPR036163">
    <property type="entry name" value="HMA_dom_sf"/>
</dbReference>
<dbReference type="AlphaFoldDB" id="A0AAN6NMW9"/>
<dbReference type="CDD" id="cd00371">
    <property type="entry name" value="HMA"/>
    <property type="match status" value="1"/>
</dbReference>
<dbReference type="SUPFAM" id="SSF55008">
    <property type="entry name" value="HMA, heavy metal-associated domain"/>
    <property type="match status" value="1"/>
</dbReference>
<organism evidence="1 2">
    <name type="scientific">Pseudoneurospora amorphoporcata</name>
    <dbReference type="NCBI Taxonomy" id="241081"/>
    <lineage>
        <taxon>Eukaryota</taxon>
        <taxon>Fungi</taxon>
        <taxon>Dikarya</taxon>
        <taxon>Ascomycota</taxon>
        <taxon>Pezizomycotina</taxon>
        <taxon>Sordariomycetes</taxon>
        <taxon>Sordariomycetidae</taxon>
        <taxon>Sordariales</taxon>
        <taxon>Sordariaceae</taxon>
        <taxon>Pseudoneurospora</taxon>
    </lineage>
</organism>
<evidence type="ECO:0008006" key="3">
    <source>
        <dbReference type="Google" id="ProtNLM"/>
    </source>
</evidence>
<dbReference type="InterPro" id="IPR006121">
    <property type="entry name" value="HMA_dom"/>
</dbReference>
<reference evidence="1" key="2">
    <citation type="submission" date="2023-06" db="EMBL/GenBank/DDBJ databases">
        <authorList>
            <consortium name="Lawrence Berkeley National Laboratory"/>
            <person name="Mondo S.J."/>
            <person name="Hensen N."/>
            <person name="Bonometti L."/>
            <person name="Westerberg I."/>
            <person name="Brannstrom I.O."/>
            <person name="Guillou S."/>
            <person name="Cros-Aarteil S."/>
            <person name="Calhoun S."/>
            <person name="Haridas S."/>
            <person name="Kuo A."/>
            <person name="Pangilinan J."/>
            <person name="Riley R."/>
            <person name="Labutti K."/>
            <person name="Andreopoulos B."/>
            <person name="Lipzen A."/>
            <person name="Chen C."/>
            <person name="Yanf M."/>
            <person name="Daum C."/>
            <person name="Ng V."/>
            <person name="Clum A."/>
            <person name="Steindorff A."/>
            <person name="Ohm R."/>
            <person name="Martin F."/>
            <person name="Silar P."/>
            <person name="Natvig D."/>
            <person name="Lalanne C."/>
            <person name="Gautier V."/>
            <person name="Ament-Velasquez S.L."/>
            <person name="Kruys A."/>
            <person name="Hutchinson M.I."/>
            <person name="Powell A.J."/>
            <person name="Barry K."/>
            <person name="Miller A.N."/>
            <person name="Grigoriev I.V."/>
            <person name="Debuchy R."/>
            <person name="Gladieux P."/>
            <person name="Thoren M.H."/>
            <person name="Johannesson H."/>
        </authorList>
    </citation>
    <scope>NUCLEOTIDE SEQUENCE</scope>
    <source>
        <strain evidence="1">CBS 626.80</strain>
    </source>
</reference>
<evidence type="ECO:0000313" key="1">
    <source>
        <dbReference type="EMBL" id="KAK3948804.1"/>
    </source>
</evidence>
<dbReference type="EMBL" id="MU859243">
    <property type="protein sequence ID" value="KAK3948804.1"/>
    <property type="molecule type" value="Genomic_DNA"/>
</dbReference>
<protein>
    <recommendedName>
        <fullName evidence="3">HMA domain-containing protein</fullName>
    </recommendedName>
</protein>